<dbReference type="Proteomes" id="UP000223311">
    <property type="component" value="Unassembled WGS sequence"/>
</dbReference>
<proteinExistence type="predicted"/>
<organism evidence="1 2">
    <name type="scientific">Bacillus wiedmannii</name>
    <dbReference type="NCBI Taxonomy" id="1890302"/>
    <lineage>
        <taxon>Bacteria</taxon>
        <taxon>Bacillati</taxon>
        <taxon>Bacillota</taxon>
        <taxon>Bacilli</taxon>
        <taxon>Bacillales</taxon>
        <taxon>Bacillaceae</taxon>
        <taxon>Bacillus</taxon>
        <taxon>Bacillus cereus group</taxon>
    </lineage>
</organism>
<dbReference type="AlphaFoldDB" id="A0A2B5ID00"/>
<gene>
    <name evidence="1" type="ORF">COL66_26350</name>
</gene>
<sequence>MKQKRKTKSKYNNKKVELDGCIFNSEAQSKYYELLKEKQGAGEIQAIELQPSFVLQPGYKKNGKRFDAITYKAEFMIYLPNGDVKGVVTDTFSIKKKMFEYYFPHLSLVAS</sequence>
<evidence type="ECO:0000313" key="2">
    <source>
        <dbReference type="Proteomes" id="UP000223311"/>
    </source>
</evidence>
<dbReference type="InterPro" id="IPR009414">
    <property type="entry name" value="DUF1064"/>
</dbReference>
<dbReference type="RefSeq" id="WP_098577633.1">
    <property type="nucleotide sequence ID" value="NZ_NVGE01000056.1"/>
</dbReference>
<evidence type="ECO:0008006" key="3">
    <source>
        <dbReference type="Google" id="ProtNLM"/>
    </source>
</evidence>
<accession>A0A2B5ID00</accession>
<evidence type="ECO:0000313" key="1">
    <source>
        <dbReference type="EMBL" id="PFZ22319.1"/>
    </source>
</evidence>
<reference evidence="1 2" key="1">
    <citation type="submission" date="2017-09" db="EMBL/GenBank/DDBJ databases">
        <title>Large-scale bioinformatics analysis of Bacillus genomes uncovers conserved roles of natural products in bacterial physiology.</title>
        <authorList>
            <consortium name="Agbiome Team Llc"/>
            <person name="Bleich R.M."/>
            <person name="Grubbs K.J."/>
            <person name="Santa Maria K.C."/>
            <person name="Allen S.E."/>
            <person name="Farag S."/>
            <person name="Shank E.A."/>
            <person name="Bowers A."/>
        </authorList>
    </citation>
    <scope>NUCLEOTIDE SEQUENCE [LARGE SCALE GENOMIC DNA]</scope>
    <source>
        <strain evidence="1 2">AFS080080</strain>
    </source>
</reference>
<name>A0A2B5ID00_9BACI</name>
<comment type="caution">
    <text evidence="1">The sequence shown here is derived from an EMBL/GenBank/DDBJ whole genome shotgun (WGS) entry which is preliminary data.</text>
</comment>
<dbReference type="EMBL" id="NVGE01000056">
    <property type="protein sequence ID" value="PFZ22319.1"/>
    <property type="molecule type" value="Genomic_DNA"/>
</dbReference>
<protein>
    <recommendedName>
        <fullName evidence="3">DUF1064 domain-containing protein</fullName>
    </recommendedName>
</protein>
<dbReference type="Pfam" id="PF06356">
    <property type="entry name" value="DUF1064"/>
    <property type="match status" value="1"/>
</dbReference>